<keyword evidence="3" id="KW-0677">Repeat</keyword>
<dbReference type="InterPro" id="IPR000571">
    <property type="entry name" value="Znf_CCCH"/>
</dbReference>
<dbReference type="SMART" id="SM00356">
    <property type="entry name" value="ZnF_C3H1"/>
    <property type="match status" value="2"/>
</dbReference>
<dbReference type="Pfam" id="PF22628">
    <property type="entry name" value="zf-CCCH_10"/>
    <property type="match status" value="1"/>
</dbReference>
<dbReference type="InterPro" id="IPR054429">
    <property type="entry name" value="Znf-CCCH_Muscleblind-like"/>
</dbReference>
<evidence type="ECO:0000256" key="8">
    <source>
        <dbReference type="PROSITE-ProRule" id="PRU00723"/>
    </source>
</evidence>
<dbReference type="PROSITE" id="PS50103">
    <property type="entry name" value="ZF_C3H1"/>
    <property type="match status" value="2"/>
</dbReference>
<reference evidence="10" key="1">
    <citation type="submission" date="2013-07" db="EMBL/GenBank/DDBJ databases">
        <title>Midgut Transcriptome Profiling of Anoplphora glabripennis, a Lignocellulose Degrading, Wood-Boring Cerambycid.</title>
        <authorList>
            <person name="Scully E.D."/>
            <person name="Hoover K."/>
            <person name="Carlson J.E."/>
            <person name="Tien M."/>
            <person name="Geib S.M."/>
        </authorList>
    </citation>
    <scope>NUCLEOTIDE SEQUENCE</scope>
</reference>
<sequence>MAMVNMNNLLNGKDSRWLQLEVCREFQRNKCSRPDTECKFAHPPANVEVQNGRVTACYDSIKGRCNREKPPCKYFHPPQHLKDQLLINGRNHLALKNALMQQMGLTPGQPLVPGQVQAVVDPPIDCLPLTFFPHLSMTIDEQYALTAANPYLTGMPQVGSTYSPYFAPGPIMPTIMGPDPTGVGSPLGVVPQTVVAQQKMPRSDRLEMDMKSVGSFYYDNFAFPAGMVPYKRPAADKSGVPVYQPNATTYQQLMQLQQPFVPVSFTGHPPGVPRF</sequence>
<evidence type="ECO:0000256" key="4">
    <source>
        <dbReference type="ARBA" id="ARBA00022771"/>
    </source>
</evidence>
<protein>
    <submittedName>
        <fullName evidence="10">Protein muscleblind</fullName>
    </submittedName>
</protein>
<evidence type="ECO:0000259" key="9">
    <source>
        <dbReference type="PROSITE" id="PS50103"/>
    </source>
</evidence>
<feature type="domain" description="C3H1-type" evidence="9">
    <location>
        <begin position="17"/>
        <end position="45"/>
    </location>
</feature>
<evidence type="ECO:0000313" key="10">
    <source>
        <dbReference type="EMBL" id="JAB63955.1"/>
    </source>
</evidence>
<dbReference type="GO" id="GO:0043484">
    <property type="term" value="P:regulation of RNA splicing"/>
    <property type="evidence" value="ECO:0007669"/>
    <property type="project" value="TreeGrafter"/>
</dbReference>
<organism evidence="10">
    <name type="scientific">Anoplophora glabripennis</name>
    <name type="common">Asian longhorn beetle</name>
    <name type="synonym">Anoplophora nobilis</name>
    <dbReference type="NCBI Taxonomy" id="217634"/>
    <lineage>
        <taxon>Eukaryota</taxon>
        <taxon>Metazoa</taxon>
        <taxon>Ecdysozoa</taxon>
        <taxon>Arthropoda</taxon>
        <taxon>Hexapoda</taxon>
        <taxon>Insecta</taxon>
        <taxon>Pterygota</taxon>
        <taxon>Neoptera</taxon>
        <taxon>Endopterygota</taxon>
        <taxon>Coleoptera</taxon>
        <taxon>Polyphaga</taxon>
        <taxon>Cucujiformia</taxon>
        <taxon>Chrysomeloidea</taxon>
        <taxon>Cerambycidae</taxon>
        <taxon>Lamiinae</taxon>
        <taxon>Lamiini</taxon>
        <taxon>Anoplophora</taxon>
    </lineage>
</organism>
<dbReference type="GO" id="GO:0003723">
    <property type="term" value="F:RNA binding"/>
    <property type="evidence" value="ECO:0007669"/>
    <property type="project" value="TreeGrafter"/>
</dbReference>
<feature type="zinc finger region" description="C3H1-type" evidence="8">
    <location>
        <begin position="17"/>
        <end position="45"/>
    </location>
</feature>
<dbReference type="GO" id="GO:0008270">
    <property type="term" value="F:zinc ion binding"/>
    <property type="evidence" value="ECO:0007669"/>
    <property type="project" value="UniProtKB-KW"/>
</dbReference>
<keyword evidence="5 8" id="KW-0862">Zinc</keyword>
<comment type="similarity">
    <text evidence="7">Belongs to the muscleblind family.</text>
</comment>
<feature type="zinc finger region" description="C3H1-type" evidence="8">
    <location>
        <begin position="51"/>
        <end position="79"/>
    </location>
</feature>
<dbReference type="FunFam" id="3.30.1370.210:FF:000005">
    <property type="entry name" value="Muscleblind, isoform M"/>
    <property type="match status" value="1"/>
</dbReference>
<name>V5G1U2_ANOGL</name>
<keyword evidence="4 8" id="KW-0863">Zinc-finger</keyword>
<keyword evidence="6" id="KW-0539">Nucleus</keyword>
<evidence type="ECO:0000256" key="5">
    <source>
        <dbReference type="ARBA" id="ARBA00022833"/>
    </source>
</evidence>
<gene>
    <name evidence="10" type="primary">MBL</name>
</gene>
<comment type="subcellular location">
    <subcellularLocation>
        <location evidence="1">Nucleus</location>
    </subcellularLocation>
</comment>
<dbReference type="EMBL" id="GALX01004511">
    <property type="protein sequence ID" value="JAB63955.1"/>
    <property type="molecule type" value="Transcribed_RNA"/>
</dbReference>
<keyword evidence="2 8" id="KW-0479">Metal-binding</keyword>
<dbReference type="PANTHER" id="PTHR12675:SF12">
    <property type="entry name" value="PROTEIN MUSCLEBLIND"/>
    <property type="match status" value="1"/>
</dbReference>
<evidence type="ECO:0000256" key="1">
    <source>
        <dbReference type="ARBA" id="ARBA00004123"/>
    </source>
</evidence>
<evidence type="ECO:0000256" key="2">
    <source>
        <dbReference type="ARBA" id="ARBA00022723"/>
    </source>
</evidence>
<dbReference type="GO" id="GO:0005654">
    <property type="term" value="C:nucleoplasm"/>
    <property type="evidence" value="ECO:0007669"/>
    <property type="project" value="TreeGrafter"/>
</dbReference>
<accession>V5G1U2</accession>
<dbReference type="PANTHER" id="PTHR12675">
    <property type="entry name" value="MUSCLEBLIND-LIKE PROTEIN"/>
    <property type="match status" value="1"/>
</dbReference>
<feature type="domain" description="C3H1-type" evidence="9">
    <location>
        <begin position="51"/>
        <end position="79"/>
    </location>
</feature>
<evidence type="ECO:0000256" key="7">
    <source>
        <dbReference type="ARBA" id="ARBA00038226"/>
    </source>
</evidence>
<proteinExistence type="inferred from homology"/>
<evidence type="ECO:0000256" key="6">
    <source>
        <dbReference type="ARBA" id="ARBA00023242"/>
    </source>
</evidence>
<dbReference type="AlphaFoldDB" id="V5G1U2"/>
<evidence type="ECO:0000256" key="3">
    <source>
        <dbReference type="ARBA" id="ARBA00022737"/>
    </source>
</evidence>
<dbReference type="Gene3D" id="3.30.1370.210">
    <property type="match status" value="1"/>
</dbReference>
<dbReference type="GO" id="GO:0005737">
    <property type="term" value="C:cytoplasm"/>
    <property type="evidence" value="ECO:0007669"/>
    <property type="project" value="TreeGrafter"/>
</dbReference>